<reference evidence="3" key="1">
    <citation type="submission" date="2016-01" db="EMBL/GenBank/DDBJ databases">
        <title>Complete genome sequence of Microbulbifer sp. CCB-MM1, a halophile isolated from Matang Mangrove Forest, Perak.</title>
        <authorList>
            <person name="Moh T.H."/>
            <person name="Dinesh B."/>
            <person name="Lau N.-S."/>
            <person name="Go F."/>
            <person name="Alexander Chong S.-C."/>
        </authorList>
    </citation>
    <scope>NUCLEOTIDE SEQUENCE [LARGE SCALE GENOMIC DNA]</scope>
    <source>
        <strain evidence="3">CCB-MM1</strain>
    </source>
</reference>
<dbReference type="AlphaFoldDB" id="A0A1C9WA52"/>
<dbReference type="STRING" id="1769779.AUP74_02642"/>
<organism evidence="2 3">
    <name type="scientific">Microbulbifer aggregans</name>
    <dbReference type="NCBI Taxonomy" id="1769779"/>
    <lineage>
        <taxon>Bacteria</taxon>
        <taxon>Pseudomonadati</taxon>
        <taxon>Pseudomonadota</taxon>
        <taxon>Gammaproteobacteria</taxon>
        <taxon>Cellvibrionales</taxon>
        <taxon>Microbulbiferaceae</taxon>
        <taxon>Microbulbifer</taxon>
    </lineage>
</organism>
<gene>
    <name evidence="2" type="ORF">AUP74_02642</name>
</gene>
<protein>
    <submittedName>
        <fullName evidence="2">Uncharacterized protein</fullName>
    </submittedName>
</protein>
<keyword evidence="3" id="KW-1185">Reference proteome</keyword>
<evidence type="ECO:0000313" key="3">
    <source>
        <dbReference type="Proteomes" id="UP000095672"/>
    </source>
</evidence>
<feature type="compositionally biased region" description="Basic and acidic residues" evidence="1">
    <location>
        <begin position="1"/>
        <end position="20"/>
    </location>
</feature>
<dbReference type="KEGG" id="micc:AUP74_02642"/>
<proteinExistence type="predicted"/>
<feature type="region of interest" description="Disordered" evidence="1">
    <location>
        <begin position="1"/>
        <end position="42"/>
    </location>
</feature>
<evidence type="ECO:0000313" key="2">
    <source>
        <dbReference type="EMBL" id="AOS98038.1"/>
    </source>
</evidence>
<accession>A0A1C9WA52</accession>
<dbReference type="EMBL" id="CP014143">
    <property type="protein sequence ID" value="AOS98038.1"/>
    <property type="molecule type" value="Genomic_DNA"/>
</dbReference>
<evidence type="ECO:0000256" key="1">
    <source>
        <dbReference type="SAM" id="MobiDB-lite"/>
    </source>
</evidence>
<sequence length="89" mass="9922">MRTPLEPERAQPAKTSEGRETNPCPLIPIPLPSLRPNQTSAKAAKLTPSRILLNYLPQLKPIDSHPITIASLKLFSAPRPILDEEHLKR</sequence>
<name>A0A1C9WA52_9GAMM</name>
<dbReference type="Proteomes" id="UP000095672">
    <property type="component" value="Chromosome"/>
</dbReference>